<keyword evidence="2" id="KW-1185">Reference proteome</keyword>
<dbReference type="Pfam" id="PF14350">
    <property type="entry name" value="Beta_protein"/>
    <property type="match status" value="1"/>
</dbReference>
<reference evidence="1 2" key="1">
    <citation type="submission" date="2023-05" db="EMBL/GenBank/DDBJ databases">
        <title>Draft genome sequence of Streptomyces sp. B-S-A6 isolated from a cave soil in Thailand.</title>
        <authorList>
            <person name="Chamroensaksri N."/>
            <person name="Muangham S."/>
        </authorList>
    </citation>
    <scope>NUCLEOTIDE SEQUENCE [LARGE SCALE GENOMIC DNA]</scope>
    <source>
        <strain evidence="1 2">B-S-A6</strain>
    </source>
</reference>
<comment type="caution">
    <text evidence="1">The sequence shown here is derived from an EMBL/GenBank/DDBJ whole genome shotgun (WGS) entry which is preliminary data.</text>
</comment>
<sequence>MAEHLPITGRPPLYVPALPARRSALRAYAGLASHVRAGTAPLWTIPPRAGPVRPVGHGAEPGHDRDLRALAGHVRAAADAILRAQRALPGWVDACHVEDEPGPVDAVLRDLLAAGRLRPVTGTERAERQQYAAAEAARASGDGLGIRVLLPVLPDEREAESVRELIGRIRGTAGPHAIPLDLLLDLGAVTDEHHRADKWVVRALELLAGLHPWRTVALIAGAVPREVSDVPVGGLTEPHRFDWDVLHMVLHATEAEAPLLTYGDYGAQDIGGADQPAERGGGPAWGLLRYTTERTFLLAKAPTGGGPDRAERIRSLARQLVESADMDFRGPHFSAGDRWLDACARESGSEGTGTPGRWIEAGHSQHMTFVTRQLKTARKDRKRRST</sequence>
<dbReference type="RefSeq" id="WP_282541542.1">
    <property type="nucleotide sequence ID" value="NZ_JASCIQ010000005.1"/>
</dbReference>
<evidence type="ECO:0000313" key="1">
    <source>
        <dbReference type="EMBL" id="MDI3403601.1"/>
    </source>
</evidence>
<protein>
    <recommendedName>
        <fullName evidence="3">Beta protein</fullName>
    </recommendedName>
</protein>
<dbReference type="InterPro" id="IPR025683">
    <property type="entry name" value="Protein_beta"/>
</dbReference>
<dbReference type="Proteomes" id="UP001223978">
    <property type="component" value="Unassembled WGS sequence"/>
</dbReference>
<evidence type="ECO:0008006" key="3">
    <source>
        <dbReference type="Google" id="ProtNLM"/>
    </source>
</evidence>
<accession>A0ABT6S8J4</accession>
<proteinExistence type="predicted"/>
<gene>
    <name evidence="1" type="ORF">QIS96_07145</name>
</gene>
<name>A0ABT6S8J4_9ACTN</name>
<evidence type="ECO:0000313" key="2">
    <source>
        <dbReference type="Proteomes" id="UP001223978"/>
    </source>
</evidence>
<dbReference type="EMBL" id="JASCIQ010000005">
    <property type="protein sequence ID" value="MDI3403601.1"/>
    <property type="molecule type" value="Genomic_DNA"/>
</dbReference>
<organism evidence="1 2">
    <name type="scientific">Streptomyces cavernicola</name>
    <dbReference type="NCBI Taxonomy" id="3043613"/>
    <lineage>
        <taxon>Bacteria</taxon>
        <taxon>Bacillati</taxon>
        <taxon>Actinomycetota</taxon>
        <taxon>Actinomycetes</taxon>
        <taxon>Kitasatosporales</taxon>
        <taxon>Streptomycetaceae</taxon>
        <taxon>Streptomyces</taxon>
    </lineage>
</organism>